<evidence type="ECO:0000313" key="1">
    <source>
        <dbReference type="EMBL" id="MEZ2740285.1"/>
    </source>
</evidence>
<proteinExistence type="predicted"/>
<reference evidence="1 2" key="1">
    <citation type="submission" date="2024-08" db="EMBL/GenBank/DDBJ databases">
        <authorList>
            <person name="Feng Z."/>
            <person name="Ronholm J."/>
        </authorList>
    </citation>
    <scope>NUCLEOTIDE SEQUENCE [LARGE SCALE GENOMIC DNA]</scope>
    <source>
        <strain evidence="1 2">4-AB0-8</strain>
    </source>
</reference>
<dbReference type="RefSeq" id="WP_370893051.1">
    <property type="nucleotide sequence ID" value="NZ_JBGJLR010000015.1"/>
</dbReference>
<dbReference type="Proteomes" id="UP001567350">
    <property type="component" value="Unassembled WGS sequence"/>
</dbReference>
<dbReference type="EMBL" id="JBGJLR010000015">
    <property type="protein sequence ID" value="MEZ2740285.1"/>
    <property type="molecule type" value="Genomic_DNA"/>
</dbReference>
<organism evidence="1 2">
    <name type="scientific">Comamonas jiangduensis</name>
    <dbReference type="NCBI Taxonomy" id="1194168"/>
    <lineage>
        <taxon>Bacteria</taxon>
        <taxon>Pseudomonadati</taxon>
        <taxon>Pseudomonadota</taxon>
        <taxon>Betaproteobacteria</taxon>
        <taxon>Burkholderiales</taxon>
        <taxon>Comamonadaceae</taxon>
        <taxon>Comamonas</taxon>
    </lineage>
</organism>
<evidence type="ECO:0000313" key="2">
    <source>
        <dbReference type="Proteomes" id="UP001567350"/>
    </source>
</evidence>
<gene>
    <name evidence="1" type="ORF">ACBP88_12660</name>
</gene>
<feature type="non-terminal residue" evidence="1">
    <location>
        <position position="60"/>
    </location>
</feature>
<sequence length="60" mass="6743">MTAPAITALFRKTMPSQLLTDRSFVYHDSASTDVAATIRRERERLARQKLHAELAATQAQ</sequence>
<keyword evidence="2" id="KW-1185">Reference proteome</keyword>
<name>A0ABV4IEL3_9BURK</name>
<protein>
    <submittedName>
        <fullName evidence="1">Uncharacterized protein</fullName>
    </submittedName>
</protein>
<comment type="caution">
    <text evidence="1">The sequence shown here is derived from an EMBL/GenBank/DDBJ whole genome shotgun (WGS) entry which is preliminary data.</text>
</comment>
<accession>A0ABV4IEL3</accession>